<dbReference type="Proteomes" id="UP000567246">
    <property type="component" value="Unassembled WGS sequence"/>
</dbReference>
<sequence>MATMIQESMDSEYDDVRFPQERTQGLILGLTLEQVIVVLAGVLIGMAFILRGGPAMLVGIGLMAVIGAFGATRFRGRSLPGWVWVAAQYLRRGATEQLEYRQGMAPAHVLELVDGEPQAPVSEAGPQAQRDAKGRIKPGEPARFRLPGVAGELMVYAMPNGAGFVWDPRAREAVVCAKVMTTRGFDLESFDAQEERSLSWGSSLAALSRLPGVVRIQASDQTTLISGAAVEDFYESKQEGAGRSGASIDPFLDQAFRELMKEAQSMPVHEQWLTLVVSPSKISSQVKALGGGTPALMEHMLKVMTTVESTLPRSGTQVTAWHSPRTLAGLSRSAFDPDASVMISTMKADGQTAGTAPSSAGPMAVEVHAGHMVTDGNYHRTYKVSELPQNLARLGFLDELVFAGDFRHTVSVFLAPVERGAAVRSVQRRKTDWHTNSRMMSKLGRIGSLEHDQSLEDVEREEAELRRRHTGVEVVVLVTVTGSSRSELESAAAEVVASGITAGCELRPVWMEQDAAFVAGALPFGRMKL</sequence>
<accession>A0A4Y8ZMX8</accession>
<comment type="caution">
    <text evidence="2">The sequence shown here is derived from an EMBL/GenBank/DDBJ whole genome shotgun (WGS) entry which is preliminary data.</text>
</comment>
<organism evidence="2 3">
    <name type="scientific">Micrococcus endophyticus</name>
    <dbReference type="NCBI Taxonomy" id="455343"/>
    <lineage>
        <taxon>Bacteria</taxon>
        <taxon>Bacillati</taxon>
        <taxon>Actinomycetota</taxon>
        <taxon>Actinomycetes</taxon>
        <taxon>Micrococcales</taxon>
        <taxon>Micrococcaceae</taxon>
        <taxon>Micrococcus</taxon>
    </lineage>
</organism>
<feature type="transmembrane region" description="Helical" evidence="1">
    <location>
        <begin position="26"/>
        <end position="49"/>
    </location>
</feature>
<gene>
    <name evidence="2" type="ORF">HDA33_001236</name>
</gene>
<evidence type="ECO:0000313" key="2">
    <source>
        <dbReference type="EMBL" id="MBB5848672.1"/>
    </source>
</evidence>
<evidence type="ECO:0000256" key="1">
    <source>
        <dbReference type="SAM" id="Phobius"/>
    </source>
</evidence>
<reference evidence="2 3" key="1">
    <citation type="submission" date="2020-08" db="EMBL/GenBank/DDBJ databases">
        <title>Sequencing the genomes of 1000 actinobacteria strains.</title>
        <authorList>
            <person name="Klenk H.-P."/>
        </authorList>
    </citation>
    <scope>NUCLEOTIDE SEQUENCE [LARGE SCALE GENOMIC DNA]</scope>
    <source>
        <strain evidence="2 3">DSM 17945</strain>
    </source>
</reference>
<evidence type="ECO:0000313" key="3">
    <source>
        <dbReference type="Proteomes" id="UP000567246"/>
    </source>
</evidence>
<keyword evidence="3" id="KW-1185">Reference proteome</keyword>
<dbReference type="EMBL" id="JACHMW010000001">
    <property type="protein sequence ID" value="MBB5848672.1"/>
    <property type="molecule type" value="Genomic_DNA"/>
</dbReference>
<keyword evidence="1" id="KW-0812">Transmembrane</keyword>
<dbReference type="NCBIfam" id="NF042935">
    <property type="entry name" value="SCO6880_fam"/>
    <property type="match status" value="1"/>
</dbReference>
<keyword evidence="1" id="KW-1133">Transmembrane helix</keyword>
<protein>
    <submittedName>
        <fullName evidence="2">Uncharacterized protein</fullName>
    </submittedName>
</protein>
<name>A0A4Y8ZMX8_9MICC</name>
<dbReference type="RefSeq" id="WP_184171916.1">
    <property type="nucleotide sequence ID" value="NZ_BAABAG010000007.1"/>
</dbReference>
<proteinExistence type="predicted"/>
<dbReference type="InterPro" id="IPR049978">
    <property type="entry name" value="SCO6880-like"/>
</dbReference>
<dbReference type="AlphaFoldDB" id="A0A4Y8ZMX8"/>
<keyword evidence="1" id="KW-0472">Membrane</keyword>